<sequence length="688" mass="77362">MNMSLKRRETKKGNYKPKRILLFTISFVVTYFLLITAIAPTKYELQEGDIAREDIVAQRETVDEQASEEKLKEALSKVDKQYTLKAEVKIAAENNINTLFEKLISLSAMELDEKEKIVELRKVEGITLDESACKFLLSIPKDTLVKLKSEALEIIDSVYVKNIEDEDSESISDARSLASERVKALNLNSNISNVLNNIIIEQIKPNFYYDKEKTEEKIKEVQKNTEKVVIKKNQIIVQKGEPVTSRQIEILTELGLIGDSAGEGVILLYIVLAILLSSIMGIEFFYIYKNYRSIYLDFKKLVLINLINVFSLILVRCVSFASPFMIPLALAPLLMTMLINYKISLFVNSMNVIIVAALTGFNSQVIIIAIVNALVGATILRKMQQRNDILYSTLYIAVLSGVITFATGVILSSNLKDIFLNSAFSIIGTVFAGVLATGLLPFLESTFNIVTTLKLLELSNPNTPLLKKLLMEAPGTYHHSMLVANLAELAAEEVKANPVIARIGAYYHDVGKTTRPYFFKENQISKENPHDKITANLSTLIIISHVKEGLELAKEYNIPEVIQDIIAQHHGTTLVKYFYYTVKNNSENPDEVREEDFRYPGPIPSTKEAGIIMLADSVEAAVRSINEPTKGKIEEMVNNIIKDKLHSGQLNDCDLTLKDLETIRKCFLKTLNGIYHQRIEYPTEKAKA</sequence>
<dbReference type="InterPro" id="IPR003607">
    <property type="entry name" value="HD/PDEase_dom"/>
</dbReference>
<feature type="domain" description="HD" evidence="2">
    <location>
        <begin position="476"/>
        <end position="621"/>
    </location>
</feature>
<dbReference type="NCBIfam" id="TIGR00277">
    <property type="entry name" value="HDIG"/>
    <property type="match status" value="1"/>
</dbReference>
<reference evidence="3 4" key="1">
    <citation type="submission" date="2016-06" db="EMBL/GenBank/DDBJ databases">
        <authorList>
            <person name="Kjaerup R.B."/>
            <person name="Dalgaard T.S."/>
            <person name="Juul-Madsen H.R."/>
        </authorList>
    </citation>
    <scope>NUCLEOTIDE SEQUENCE [LARGE SCALE GENOMIC DNA]</scope>
    <source>
        <strain evidence="3 4">373-A1</strain>
    </source>
</reference>
<dbReference type="GeneID" id="42777429"/>
<keyword evidence="4" id="KW-1185">Reference proteome</keyword>
<dbReference type="SUPFAM" id="SSF109604">
    <property type="entry name" value="HD-domain/PDEase-like"/>
    <property type="match status" value="1"/>
</dbReference>
<dbReference type="InterPro" id="IPR011624">
    <property type="entry name" value="Metal-dep_PHydrolase_7TM_extra"/>
</dbReference>
<dbReference type="InterPro" id="IPR006674">
    <property type="entry name" value="HD_domain"/>
</dbReference>
<dbReference type="PANTHER" id="PTHR36442:SF1">
    <property type="entry name" value="CYCLIC-DI-AMP PHOSPHODIESTERASE PGPH"/>
    <property type="match status" value="1"/>
</dbReference>
<feature type="transmembrane region" description="Helical" evidence="1">
    <location>
        <begin position="266"/>
        <end position="288"/>
    </location>
</feature>
<dbReference type="eggNOG" id="COG1480">
    <property type="taxonomic scope" value="Bacteria"/>
</dbReference>
<dbReference type="Proteomes" id="UP000092714">
    <property type="component" value="Unassembled WGS sequence"/>
</dbReference>
<dbReference type="GO" id="GO:0016787">
    <property type="term" value="F:hydrolase activity"/>
    <property type="evidence" value="ECO:0007669"/>
    <property type="project" value="UniProtKB-KW"/>
</dbReference>
<feature type="transmembrane region" description="Helical" evidence="1">
    <location>
        <begin position="324"/>
        <end position="341"/>
    </location>
</feature>
<feature type="transmembrane region" description="Helical" evidence="1">
    <location>
        <begin position="418"/>
        <end position="443"/>
    </location>
</feature>
<dbReference type="Pfam" id="PF07698">
    <property type="entry name" value="7TM-7TMR_HD"/>
    <property type="match status" value="1"/>
</dbReference>
<dbReference type="CDD" id="cd00077">
    <property type="entry name" value="HDc"/>
    <property type="match status" value="1"/>
</dbReference>
<dbReference type="RefSeq" id="WP_027099584.1">
    <property type="nucleotide sequence ID" value="NZ_CABHIH010000001.1"/>
</dbReference>
<gene>
    <name evidence="3" type="ORF">CP373A1_01430</name>
</gene>
<evidence type="ECO:0000259" key="2">
    <source>
        <dbReference type="PROSITE" id="PS51831"/>
    </source>
</evidence>
<dbReference type="Gene3D" id="1.10.3210.10">
    <property type="entry name" value="Hypothetical protein af1432"/>
    <property type="match status" value="1"/>
</dbReference>
<proteinExistence type="predicted"/>
<feature type="transmembrane region" description="Helical" evidence="1">
    <location>
        <begin position="20"/>
        <end position="39"/>
    </location>
</feature>
<dbReference type="SMART" id="SM00471">
    <property type="entry name" value="HDc"/>
    <property type="match status" value="1"/>
</dbReference>
<evidence type="ECO:0000313" key="3">
    <source>
        <dbReference type="EMBL" id="OBY12282.1"/>
    </source>
</evidence>
<keyword evidence="1" id="KW-0812">Transmembrane</keyword>
<comment type="caution">
    <text evidence="3">The sequence shown here is derived from an EMBL/GenBank/DDBJ whole genome shotgun (WGS) entry which is preliminary data.</text>
</comment>
<keyword evidence="1" id="KW-1133">Transmembrane helix</keyword>
<dbReference type="InterPro" id="IPR052722">
    <property type="entry name" value="PgpH_phosphodiesterase"/>
</dbReference>
<keyword evidence="1" id="KW-0472">Membrane</keyword>
<evidence type="ECO:0000256" key="1">
    <source>
        <dbReference type="SAM" id="Phobius"/>
    </source>
</evidence>
<protein>
    <submittedName>
        <fullName evidence="3">Phosphohydrolase</fullName>
    </submittedName>
</protein>
<dbReference type="Pfam" id="PF07697">
    <property type="entry name" value="7TMR-HDED"/>
    <property type="match status" value="1"/>
</dbReference>
<dbReference type="PANTHER" id="PTHR36442">
    <property type="entry name" value="CYCLIC-DI-AMP PHOSPHODIESTERASE PGPH"/>
    <property type="match status" value="1"/>
</dbReference>
<keyword evidence="3" id="KW-0378">Hydrolase</keyword>
<feature type="transmembrane region" description="Helical" evidence="1">
    <location>
        <begin position="389"/>
        <end position="411"/>
    </location>
</feature>
<accession>A0A1B8RU05</accession>
<dbReference type="PROSITE" id="PS51831">
    <property type="entry name" value="HD"/>
    <property type="match status" value="1"/>
</dbReference>
<dbReference type="InterPro" id="IPR011621">
    <property type="entry name" value="Metal-dep_PHydrolase_7TM_intra"/>
</dbReference>
<dbReference type="EMBL" id="MAPZ01000009">
    <property type="protein sequence ID" value="OBY12282.1"/>
    <property type="molecule type" value="Genomic_DNA"/>
</dbReference>
<name>A0A1B8RU05_9CLOT</name>
<evidence type="ECO:0000313" key="4">
    <source>
        <dbReference type="Proteomes" id="UP000092714"/>
    </source>
</evidence>
<organism evidence="3 4">
    <name type="scientific">Clostridium paraputrificum</name>
    <dbReference type="NCBI Taxonomy" id="29363"/>
    <lineage>
        <taxon>Bacteria</taxon>
        <taxon>Bacillati</taxon>
        <taxon>Bacillota</taxon>
        <taxon>Clostridia</taxon>
        <taxon>Eubacteriales</taxon>
        <taxon>Clostridiaceae</taxon>
        <taxon>Clostridium</taxon>
    </lineage>
</organism>
<dbReference type="AlphaFoldDB" id="A0A1B8RU05"/>
<dbReference type="Pfam" id="PF01966">
    <property type="entry name" value="HD"/>
    <property type="match status" value="1"/>
</dbReference>
<feature type="transmembrane region" description="Helical" evidence="1">
    <location>
        <begin position="353"/>
        <end position="377"/>
    </location>
</feature>
<dbReference type="InterPro" id="IPR006675">
    <property type="entry name" value="HDIG_dom"/>
</dbReference>
<feature type="transmembrane region" description="Helical" evidence="1">
    <location>
        <begin position="300"/>
        <end position="318"/>
    </location>
</feature>